<comment type="caution">
    <text evidence="5">The sequence shown here is derived from an EMBL/GenBank/DDBJ whole genome shotgun (WGS) entry which is preliminary data.</text>
</comment>
<dbReference type="Pfam" id="PF00018">
    <property type="entry name" value="SH3_1"/>
    <property type="match status" value="2"/>
</dbReference>
<dbReference type="Gene3D" id="1.25.40.10">
    <property type="entry name" value="Tetratricopeptide repeat domain"/>
    <property type="match status" value="1"/>
</dbReference>
<reference evidence="5 6" key="1">
    <citation type="journal article" date="2019" name="Sci. Rep.">
        <title>Comparative genomics of chytrid fungi reveal insights into the obligate biotrophic and pathogenic lifestyle of Synchytrium endobioticum.</title>
        <authorList>
            <person name="van de Vossenberg B.T.L.H."/>
            <person name="Warris S."/>
            <person name="Nguyen H.D.T."/>
            <person name="van Gent-Pelzer M.P.E."/>
            <person name="Joly D.L."/>
            <person name="van de Geest H.C."/>
            <person name="Bonants P.J.M."/>
            <person name="Smith D.S."/>
            <person name="Levesque C.A."/>
            <person name="van der Lee T.A.J."/>
        </authorList>
    </citation>
    <scope>NUCLEOTIDE SEQUENCE [LARGE SCALE GENOMIC DNA]</scope>
    <source>
        <strain evidence="5 6">CBS 675.73</strain>
    </source>
</reference>
<dbReference type="PANTHER" id="PTHR14167:SF116">
    <property type="entry name" value="CAP, ISOFORM AC"/>
    <property type="match status" value="1"/>
</dbReference>
<evidence type="ECO:0000313" key="6">
    <source>
        <dbReference type="Proteomes" id="UP000320333"/>
    </source>
</evidence>
<keyword evidence="6" id="KW-1185">Reference proteome</keyword>
<evidence type="ECO:0000313" key="5">
    <source>
        <dbReference type="EMBL" id="TPX52710.1"/>
    </source>
</evidence>
<evidence type="ECO:0000256" key="2">
    <source>
        <dbReference type="PROSITE-ProRule" id="PRU00192"/>
    </source>
</evidence>
<dbReference type="GO" id="GO:0005737">
    <property type="term" value="C:cytoplasm"/>
    <property type="evidence" value="ECO:0007669"/>
    <property type="project" value="TreeGrafter"/>
</dbReference>
<feature type="domain" description="SH3" evidence="4">
    <location>
        <begin position="491"/>
        <end position="552"/>
    </location>
</feature>
<dbReference type="SUPFAM" id="SSF81901">
    <property type="entry name" value="HCP-like"/>
    <property type="match status" value="1"/>
</dbReference>
<dbReference type="STRING" id="246404.A0A507DPA2"/>
<dbReference type="SUPFAM" id="SSF50044">
    <property type="entry name" value="SH3-domain"/>
    <property type="match status" value="2"/>
</dbReference>
<feature type="region of interest" description="Disordered" evidence="3">
    <location>
        <begin position="271"/>
        <end position="298"/>
    </location>
</feature>
<name>A0A507DPA2_9FUNG</name>
<evidence type="ECO:0000256" key="3">
    <source>
        <dbReference type="SAM" id="MobiDB-lite"/>
    </source>
</evidence>
<gene>
    <name evidence="5" type="ORF">CcCBS67573_g09819</name>
</gene>
<feature type="domain" description="SH3" evidence="4">
    <location>
        <begin position="299"/>
        <end position="360"/>
    </location>
</feature>
<organism evidence="5 6">
    <name type="scientific">Chytriomyces confervae</name>
    <dbReference type="NCBI Taxonomy" id="246404"/>
    <lineage>
        <taxon>Eukaryota</taxon>
        <taxon>Fungi</taxon>
        <taxon>Fungi incertae sedis</taxon>
        <taxon>Chytridiomycota</taxon>
        <taxon>Chytridiomycota incertae sedis</taxon>
        <taxon>Chytridiomycetes</taxon>
        <taxon>Chytridiales</taxon>
        <taxon>Chytriomycetaceae</taxon>
        <taxon>Chytriomyces</taxon>
    </lineage>
</organism>
<dbReference type="SMART" id="SM00671">
    <property type="entry name" value="SEL1"/>
    <property type="match status" value="1"/>
</dbReference>
<dbReference type="InterPro" id="IPR050384">
    <property type="entry name" value="Endophilin_SH3RF"/>
</dbReference>
<dbReference type="Gene3D" id="2.30.30.40">
    <property type="entry name" value="SH3 Domains"/>
    <property type="match status" value="2"/>
</dbReference>
<proteinExistence type="predicted"/>
<dbReference type="OrthoDB" id="5340910at2759"/>
<protein>
    <recommendedName>
        <fullName evidence="4">SH3 domain-containing protein</fullName>
    </recommendedName>
</protein>
<feature type="region of interest" description="Disordered" evidence="3">
    <location>
        <begin position="380"/>
        <end position="406"/>
    </location>
</feature>
<evidence type="ECO:0000259" key="4">
    <source>
        <dbReference type="PROSITE" id="PS50002"/>
    </source>
</evidence>
<dbReference type="CDD" id="cd00174">
    <property type="entry name" value="SH3"/>
    <property type="match status" value="1"/>
</dbReference>
<accession>A0A507DPA2</accession>
<dbReference type="InterPro" id="IPR036028">
    <property type="entry name" value="SH3-like_dom_sf"/>
</dbReference>
<dbReference type="Proteomes" id="UP000320333">
    <property type="component" value="Unassembled WGS sequence"/>
</dbReference>
<dbReference type="PANTHER" id="PTHR14167">
    <property type="entry name" value="SH3 DOMAIN-CONTAINING"/>
    <property type="match status" value="1"/>
</dbReference>
<dbReference type="AlphaFoldDB" id="A0A507DPA2"/>
<evidence type="ECO:0000256" key="1">
    <source>
        <dbReference type="ARBA" id="ARBA00022443"/>
    </source>
</evidence>
<dbReference type="InterPro" id="IPR006597">
    <property type="entry name" value="Sel1-like"/>
</dbReference>
<dbReference type="InterPro" id="IPR001452">
    <property type="entry name" value="SH3_domain"/>
</dbReference>
<dbReference type="InterPro" id="IPR011990">
    <property type="entry name" value="TPR-like_helical_dom_sf"/>
</dbReference>
<sequence length="803" mass="85722">MGSCVPLTGTTQCPSFAAFSIYSNKQLDGVAGFDAYMLESLDARPGTPFGNYVRSPEGLGCTGWDGTGLRYLHSSLCASFVGLANMAEPPCVSPPATPPLCARTLAMFVASLNAIRSNATACPGGGVAAAFESYASTFSVVAPFLADTASCLSIETFDAQNCGFQSTAEAVAHCATSTDTCCATVVGAKANATSSATLSATKSATAVLIPTLASSTSAAASSTAGSSTQSSSDSSSTTLSIPMIAGIGGGAGLLIIAAITICCCRKSRPSSSNGIPKEYHPMESPSAKPSTGQFAERPLSGTTRVVEYSYRPNLSDEMNAMKGDKIVVKNEFDDGWAHGLNLSTKQEGYFPLEILEGYGKPGRKEQPSIYSHRASSMFISNTNQNNNKDSMYQPNGTDSMYQPNGTDSMYQPNNTDSMYQPNNTDSTYFGNNNTDSVYQAGQTNSMYSVYEPGQTDSMYYGNNTDSVYQSNANTDSYFPQGTDSMYNVNPNKKAPVKVVFDYNPVQNDELELRVGDSIDITHEYDDGWGYGYNQQTSREGIFPLDCLAGFGAPTVEELKQAGNGSNNSKKHSQRMSSILMPELEKAFGGSGAKPAAAPYVPRPFGSSQQVKIQIPPLLYVSTIQQLFDVTSHVSAGGTKSVWNQWMPKFTASTMNKSCSKWRDLDVLSHFPSYAEQAAQDGGVIAAMFTNASKLEDPLALYHMYEHGMSVENDYSKAFEFYDRAAKQKHGAAILHVVFPDKSVNQAAEFYQKSASFGDGVGAFNSGLVFENGHGKGKIPDSKIAAFSGNKLNAFQAVFLFISS</sequence>
<dbReference type="SMART" id="SM00326">
    <property type="entry name" value="SH3"/>
    <property type="match status" value="2"/>
</dbReference>
<keyword evidence="1 2" id="KW-0728">SH3 domain</keyword>
<dbReference type="EMBL" id="QEAP01001011">
    <property type="protein sequence ID" value="TPX52710.1"/>
    <property type="molecule type" value="Genomic_DNA"/>
</dbReference>
<dbReference type="PROSITE" id="PS50002">
    <property type="entry name" value="SH3"/>
    <property type="match status" value="2"/>
</dbReference>